<gene>
    <name evidence="4" type="ORF">QE152_g8556</name>
</gene>
<dbReference type="GO" id="GO:0003964">
    <property type="term" value="F:RNA-directed DNA polymerase activity"/>
    <property type="evidence" value="ECO:0007669"/>
    <property type="project" value="UniProtKB-EC"/>
</dbReference>
<dbReference type="Pfam" id="PF00665">
    <property type="entry name" value="rve"/>
    <property type="match status" value="1"/>
</dbReference>
<dbReference type="Gene3D" id="3.30.420.10">
    <property type="entry name" value="Ribonuclease H-like superfamily/Ribonuclease H"/>
    <property type="match status" value="1"/>
</dbReference>
<dbReference type="GO" id="GO:0003676">
    <property type="term" value="F:nucleic acid binding"/>
    <property type="evidence" value="ECO:0007669"/>
    <property type="project" value="InterPro"/>
</dbReference>
<dbReference type="EMBL" id="JASPKY010000068">
    <property type="protein sequence ID" value="KAK9743594.1"/>
    <property type="molecule type" value="Genomic_DNA"/>
</dbReference>
<keyword evidence="5" id="KW-1185">Reference proteome</keyword>
<feature type="domain" description="Integrase catalytic" evidence="3">
    <location>
        <begin position="170"/>
        <end position="327"/>
    </location>
</feature>
<dbReference type="InterPro" id="IPR050951">
    <property type="entry name" value="Retrovirus_Pol_polyprotein"/>
</dbReference>
<dbReference type="InterPro" id="IPR001584">
    <property type="entry name" value="Integrase_cat-core"/>
</dbReference>
<name>A0AAW1MBG4_POPJA</name>
<keyword evidence="2" id="KW-0175">Coiled coil</keyword>
<dbReference type="FunFam" id="1.10.340.70:FF:000001">
    <property type="entry name" value="Retrovirus-related Pol polyprotein from transposon gypsy-like Protein"/>
    <property type="match status" value="1"/>
</dbReference>
<dbReference type="Proteomes" id="UP001458880">
    <property type="component" value="Unassembled WGS sequence"/>
</dbReference>
<dbReference type="InterPro" id="IPR012337">
    <property type="entry name" value="RNaseH-like_sf"/>
</dbReference>
<dbReference type="AlphaFoldDB" id="A0AAW1MBG4"/>
<dbReference type="InterPro" id="IPR036397">
    <property type="entry name" value="RNaseH_sf"/>
</dbReference>
<protein>
    <recommendedName>
        <fullName evidence="1">RNA-directed DNA polymerase</fullName>
        <ecNumber evidence="1">2.7.7.49</ecNumber>
    </recommendedName>
</protein>
<dbReference type="PANTHER" id="PTHR37984:SF5">
    <property type="entry name" value="PROTEIN NYNRIN-LIKE"/>
    <property type="match status" value="1"/>
</dbReference>
<dbReference type="GO" id="GO:0015074">
    <property type="term" value="P:DNA integration"/>
    <property type="evidence" value="ECO:0007669"/>
    <property type="project" value="InterPro"/>
</dbReference>
<evidence type="ECO:0000313" key="4">
    <source>
        <dbReference type="EMBL" id="KAK9743594.1"/>
    </source>
</evidence>
<feature type="coiled-coil region" evidence="2">
    <location>
        <begin position="59"/>
        <end position="86"/>
    </location>
</feature>
<evidence type="ECO:0000256" key="2">
    <source>
        <dbReference type="SAM" id="Coils"/>
    </source>
</evidence>
<dbReference type="InterPro" id="IPR041588">
    <property type="entry name" value="Integrase_H2C2"/>
</dbReference>
<dbReference type="EC" id="2.7.7.49" evidence="1"/>
<comment type="caution">
    <text evidence="4">The sequence shown here is derived from an EMBL/GenBank/DDBJ whole genome shotgun (WGS) entry which is preliminary data.</text>
</comment>
<evidence type="ECO:0000259" key="3">
    <source>
        <dbReference type="PROSITE" id="PS50994"/>
    </source>
</evidence>
<dbReference type="Pfam" id="PF17921">
    <property type="entry name" value="Integrase_H2C2"/>
    <property type="match status" value="1"/>
</dbReference>
<proteinExistence type="predicted"/>
<dbReference type="SUPFAM" id="SSF53098">
    <property type="entry name" value="Ribonuclease H-like"/>
    <property type="match status" value="1"/>
</dbReference>
<organism evidence="4 5">
    <name type="scientific">Popillia japonica</name>
    <name type="common">Japanese beetle</name>
    <dbReference type="NCBI Taxonomy" id="7064"/>
    <lineage>
        <taxon>Eukaryota</taxon>
        <taxon>Metazoa</taxon>
        <taxon>Ecdysozoa</taxon>
        <taxon>Arthropoda</taxon>
        <taxon>Hexapoda</taxon>
        <taxon>Insecta</taxon>
        <taxon>Pterygota</taxon>
        <taxon>Neoptera</taxon>
        <taxon>Endopterygota</taxon>
        <taxon>Coleoptera</taxon>
        <taxon>Polyphaga</taxon>
        <taxon>Scarabaeiformia</taxon>
        <taxon>Scarabaeidae</taxon>
        <taxon>Rutelinae</taxon>
        <taxon>Popillia</taxon>
    </lineage>
</organism>
<dbReference type="Gene3D" id="1.10.340.70">
    <property type="match status" value="1"/>
</dbReference>
<dbReference type="PROSITE" id="PS50994">
    <property type="entry name" value="INTEGRASE"/>
    <property type="match status" value="1"/>
</dbReference>
<accession>A0AAW1MBG4</accession>
<evidence type="ECO:0000256" key="1">
    <source>
        <dbReference type="ARBA" id="ARBA00012493"/>
    </source>
</evidence>
<evidence type="ECO:0000313" key="5">
    <source>
        <dbReference type="Proteomes" id="UP001458880"/>
    </source>
</evidence>
<sequence length="343" mass="40284">MKKKDINPGIMRWSLVLQNYNYSLEHKRGNIMQHVDALSRCHSVLIIEENTLETNLILKQSQDREITELRRRLEEKEDKNFELRNGLVYKKDKDRLLFYVPDALRGNIIRTCHDDVGHVGIDKCTEFIRRTYWFPRMRDKVKEHIANCLKCIAYEPKSGKEEGFLHSIPKGNIPFNTIHIDHYGPLEKTTRNNRYIFEIIDGFSKFIRFFPYKTTKSEEVIKHLQNYFRSYSKPTRIVSDRGTCFTSNQFKEFINDEAITHVLIATNTPRANGQIERYNRTLTSMLSKLSGDPTKWDEVLDKVEFAMNDTVCRSTGLSPSTLLIVYFGGCKTMYLLHSKFIYV</sequence>
<reference evidence="4 5" key="1">
    <citation type="journal article" date="2024" name="BMC Genomics">
        <title>De novo assembly and annotation of Popillia japonica's genome with initial clues to its potential as an invasive pest.</title>
        <authorList>
            <person name="Cucini C."/>
            <person name="Boschi S."/>
            <person name="Funari R."/>
            <person name="Cardaioli E."/>
            <person name="Iannotti N."/>
            <person name="Marturano G."/>
            <person name="Paoli F."/>
            <person name="Bruttini M."/>
            <person name="Carapelli A."/>
            <person name="Frati F."/>
            <person name="Nardi F."/>
        </authorList>
    </citation>
    <scope>NUCLEOTIDE SEQUENCE [LARGE SCALE GENOMIC DNA]</scope>
    <source>
        <strain evidence="4">DMR45628</strain>
    </source>
</reference>
<dbReference type="PANTHER" id="PTHR37984">
    <property type="entry name" value="PROTEIN CBG26694"/>
    <property type="match status" value="1"/>
</dbReference>